<reference evidence="2 3" key="1">
    <citation type="journal article" date="2011" name="Proc. Natl. Acad. Sci. U.S.A.">
        <title>Niche of harmful alga Aureococcus anophagefferens revealed through ecogenomics.</title>
        <authorList>
            <person name="Gobler C.J."/>
            <person name="Berry D.L."/>
            <person name="Dyhrman S.T."/>
            <person name="Wilhelm S.W."/>
            <person name="Salamov A."/>
            <person name="Lobanov A.V."/>
            <person name="Zhang Y."/>
            <person name="Collier J.L."/>
            <person name="Wurch L.L."/>
            <person name="Kustka A.B."/>
            <person name="Dill B.D."/>
            <person name="Shah M."/>
            <person name="VerBerkmoes N.C."/>
            <person name="Kuo A."/>
            <person name="Terry A."/>
            <person name="Pangilinan J."/>
            <person name="Lindquist E.A."/>
            <person name="Lucas S."/>
            <person name="Paulsen I.T."/>
            <person name="Hattenrath-Lehmann T.K."/>
            <person name="Talmage S.C."/>
            <person name="Walker E.A."/>
            <person name="Koch F."/>
            <person name="Burson A.M."/>
            <person name="Marcoval M.A."/>
            <person name="Tang Y.Z."/>
            <person name="Lecleir G.R."/>
            <person name="Coyne K.J."/>
            <person name="Berg G.M."/>
            <person name="Bertrand E.M."/>
            <person name="Saito M.A."/>
            <person name="Gladyshev V.N."/>
            <person name="Grigoriev I.V."/>
        </authorList>
    </citation>
    <scope>NUCLEOTIDE SEQUENCE [LARGE SCALE GENOMIC DNA]</scope>
    <source>
        <strain evidence="3">CCMP 1984</strain>
    </source>
</reference>
<dbReference type="EMBL" id="GL833828">
    <property type="protein sequence ID" value="EGB02080.1"/>
    <property type="molecule type" value="Genomic_DNA"/>
</dbReference>
<organism evidence="3">
    <name type="scientific">Aureococcus anophagefferens</name>
    <name type="common">Harmful bloom alga</name>
    <dbReference type="NCBI Taxonomy" id="44056"/>
    <lineage>
        <taxon>Eukaryota</taxon>
        <taxon>Sar</taxon>
        <taxon>Stramenopiles</taxon>
        <taxon>Ochrophyta</taxon>
        <taxon>Pelagophyceae</taxon>
        <taxon>Pelagomonadales</taxon>
        <taxon>Pelagomonadaceae</taxon>
        <taxon>Aureococcus</taxon>
    </lineage>
</organism>
<evidence type="ECO:0000313" key="2">
    <source>
        <dbReference type="EMBL" id="EGB02080.1"/>
    </source>
</evidence>
<proteinExistence type="predicted"/>
<dbReference type="AlphaFoldDB" id="F0YS29"/>
<dbReference type="KEGG" id="aaf:AURANDRAFT_69216"/>
<sequence>MAALLALLVASCAARNTTLSRHGGRRLHGPAEALRSFHAQDVASWVRDRAASSAEAMEKFALEVALAKAKAAPCGDAVAAGACVHQNNGVPCAPLLPSCARPCAALSVKLYGAAGATQREGVLMHLWGSSEAPRGGAGRHAPKGPARTAQLEGGA</sequence>
<dbReference type="GeneID" id="20227326"/>
<feature type="region of interest" description="Disordered" evidence="1">
    <location>
        <begin position="133"/>
        <end position="155"/>
    </location>
</feature>
<keyword evidence="3" id="KW-1185">Reference proteome</keyword>
<dbReference type="OrthoDB" id="10598579at2759"/>
<feature type="non-terminal residue" evidence="2">
    <location>
        <position position="155"/>
    </location>
</feature>
<protein>
    <submittedName>
        <fullName evidence="2">Uncharacterized protein</fullName>
    </submittedName>
</protein>
<gene>
    <name evidence="2" type="ORF">AURANDRAFT_69216</name>
</gene>
<dbReference type="InParanoid" id="F0YS29"/>
<name>F0YS29_AURAN</name>
<evidence type="ECO:0000256" key="1">
    <source>
        <dbReference type="SAM" id="MobiDB-lite"/>
    </source>
</evidence>
<dbReference type="Proteomes" id="UP000002729">
    <property type="component" value="Unassembled WGS sequence"/>
</dbReference>
<dbReference type="RefSeq" id="XP_009043220.1">
    <property type="nucleotide sequence ID" value="XM_009044972.1"/>
</dbReference>
<accession>F0YS29</accession>
<evidence type="ECO:0000313" key="3">
    <source>
        <dbReference type="Proteomes" id="UP000002729"/>
    </source>
</evidence>